<dbReference type="InterPro" id="IPR002562">
    <property type="entry name" value="3'-5'_exonuclease_dom"/>
</dbReference>
<keyword evidence="3" id="KW-1185">Reference proteome</keyword>
<feature type="domain" description="3'-5' exonuclease" evidence="1">
    <location>
        <begin position="11"/>
        <end position="181"/>
    </location>
</feature>
<dbReference type="GO" id="GO:0003676">
    <property type="term" value="F:nucleic acid binding"/>
    <property type="evidence" value="ECO:0007669"/>
    <property type="project" value="InterPro"/>
</dbReference>
<sequence>MNNYTMAFSKVKIVNTMKKCDRALQELRNEDFLAVDDKGVNLSKTGPLTLLQVGTKDGKVYLFDVLTEPRILKTGGLKAILESETIVKVMHSSKNDAAALYWQFGVQLHNVFDTQVAHMQLQRAEGRRLPSRITLFETCRKKREGELWAKRPMTQEMIDCASQDVLVLVPEIFSFYLTQDVLKAIIRLRWDHMKKEGLPRNIRSLKVQSINAQVEKIREELDEKYKNKKPLRLIRSPDDRYLWAGSGDSIVPNYNWFMIIGKCIHETGDDALKEMGKVIGHRLDKILLADMERKYNRQTPIQHVARFEKRVLGRALHPRGENDPAVTPVLLRLYWLQQEESLDYIMQLFKDKPSAFKVSFFYEKKLRYFLSGRGVPARLQTKARSFLKDLEAAGLVDRPPRRSATNNYIMAFSKVDIVNTMEKCDRALQGLKRESYLAVDGEGVMHSSKNDATALYWQFGVKLHNVFDTQVAHMELQRAEGRRLPSRMKLTEVCGLYCPQKADLLEEKEDVQTRWSKREGEFWAKRPMTQEMIDYASQDVLDVLKAIIQLRWNHLKKEGLPRNIRSLKVQSLTAEVEEINKELQEKGDNTVPSRHMYDVLFRGICHSGDEALKQLGKGIGSRLDKILLKDMERKYTRQTPIQHIADFEKRVLDRCLHPLGENDPTVTPVLLRLYWLLQEESIDSSMQQFNDNPSTFRINPGYVKKLRFFLSGKGVPSRLKTKAQSFLKDLEAAGLVVRPPRRRNFHYDDE</sequence>
<comment type="caution">
    <text evidence="2">The sequence shown here is derived from an EMBL/GenBank/DDBJ whole genome shotgun (WGS) entry which is preliminary data.</text>
</comment>
<reference evidence="2 3" key="1">
    <citation type="submission" date="2018-04" db="EMBL/GenBank/DDBJ databases">
        <title>The genome of golden apple snail Pomacea canaliculata provides insight into stress tolerance and invasive adaptation.</title>
        <authorList>
            <person name="Liu C."/>
            <person name="Liu B."/>
            <person name="Ren Y."/>
            <person name="Zhang Y."/>
            <person name="Wang H."/>
            <person name="Li S."/>
            <person name="Jiang F."/>
            <person name="Yin L."/>
            <person name="Zhang G."/>
            <person name="Qian W."/>
            <person name="Fan W."/>
        </authorList>
    </citation>
    <scope>NUCLEOTIDE SEQUENCE [LARGE SCALE GENOMIC DNA]</scope>
    <source>
        <strain evidence="2">SZHN2017</strain>
        <tissue evidence="2">Muscle</tissue>
    </source>
</reference>
<dbReference type="Pfam" id="PF01612">
    <property type="entry name" value="DNA_pol_A_exo1"/>
    <property type="match status" value="2"/>
</dbReference>
<name>A0A2T7PPM6_POMCA</name>
<dbReference type="GO" id="GO:0008408">
    <property type="term" value="F:3'-5' exonuclease activity"/>
    <property type="evidence" value="ECO:0007669"/>
    <property type="project" value="InterPro"/>
</dbReference>
<gene>
    <name evidence="2" type="ORF">C0Q70_02331</name>
</gene>
<accession>A0A2T7PPM6</accession>
<dbReference type="OrthoDB" id="26838at2759"/>
<proteinExistence type="predicted"/>
<evidence type="ECO:0000259" key="1">
    <source>
        <dbReference type="SMART" id="SM00474"/>
    </source>
</evidence>
<dbReference type="EMBL" id="PZQS01000002">
    <property type="protein sequence ID" value="PVD35371.1"/>
    <property type="molecule type" value="Genomic_DNA"/>
</dbReference>
<dbReference type="InterPro" id="IPR012337">
    <property type="entry name" value="RNaseH-like_sf"/>
</dbReference>
<dbReference type="InterPro" id="IPR036397">
    <property type="entry name" value="RNaseH_sf"/>
</dbReference>
<organism evidence="2 3">
    <name type="scientific">Pomacea canaliculata</name>
    <name type="common">Golden apple snail</name>
    <dbReference type="NCBI Taxonomy" id="400727"/>
    <lineage>
        <taxon>Eukaryota</taxon>
        <taxon>Metazoa</taxon>
        <taxon>Spiralia</taxon>
        <taxon>Lophotrochozoa</taxon>
        <taxon>Mollusca</taxon>
        <taxon>Gastropoda</taxon>
        <taxon>Caenogastropoda</taxon>
        <taxon>Architaenioglossa</taxon>
        <taxon>Ampullarioidea</taxon>
        <taxon>Ampullariidae</taxon>
        <taxon>Pomacea</taxon>
    </lineage>
</organism>
<evidence type="ECO:0000313" key="2">
    <source>
        <dbReference type="EMBL" id="PVD35371.1"/>
    </source>
</evidence>
<dbReference type="SMART" id="SM00474">
    <property type="entry name" value="35EXOc"/>
    <property type="match status" value="1"/>
</dbReference>
<dbReference type="Gene3D" id="3.30.420.10">
    <property type="entry name" value="Ribonuclease H-like superfamily/Ribonuclease H"/>
    <property type="match status" value="2"/>
</dbReference>
<dbReference type="Proteomes" id="UP000245119">
    <property type="component" value="Linkage Group LG2"/>
</dbReference>
<dbReference type="PANTHER" id="PTHR46814">
    <property type="entry name" value="EGALITARIAN, ISOFORM B"/>
    <property type="match status" value="1"/>
</dbReference>
<protein>
    <recommendedName>
        <fullName evidence="1">3'-5' exonuclease domain-containing protein</fullName>
    </recommendedName>
</protein>
<dbReference type="SUPFAM" id="SSF53098">
    <property type="entry name" value="Ribonuclease H-like"/>
    <property type="match status" value="2"/>
</dbReference>
<evidence type="ECO:0000313" key="3">
    <source>
        <dbReference type="Proteomes" id="UP000245119"/>
    </source>
</evidence>
<dbReference type="PANTHER" id="PTHR46814:SF1">
    <property type="entry name" value="EGALITARIAN, ISOFORM B"/>
    <property type="match status" value="1"/>
</dbReference>
<dbReference type="GO" id="GO:0006139">
    <property type="term" value="P:nucleobase-containing compound metabolic process"/>
    <property type="evidence" value="ECO:0007669"/>
    <property type="project" value="InterPro"/>
</dbReference>
<dbReference type="AlphaFoldDB" id="A0A2T7PPM6"/>